<dbReference type="PRINTS" id="PR01438">
    <property type="entry name" value="UNVRSLSTRESS"/>
</dbReference>
<comment type="similarity">
    <text evidence="1">Belongs to the universal stress protein A family.</text>
</comment>
<evidence type="ECO:0000259" key="2">
    <source>
        <dbReference type="Pfam" id="PF00582"/>
    </source>
</evidence>
<dbReference type="CDD" id="cd00293">
    <property type="entry name" value="USP-like"/>
    <property type="match status" value="1"/>
</dbReference>
<comment type="caution">
    <text evidence="3">The sequence shown here is derived from an EMBL/GenBank/DDBJ whole genome shotgun (WGS) entry which is preliminary data.</text>
</comment>
<gene>
    <name evidence="3" type="ORF">AOQ71_22890</name>
</gene>
<evidence type="ECO:0000313" key="3">
    <source>
        <dbReference type="EMBL" id="KRQ08333.1"/>
    </source>
</evidence>
<feature type="domain" description="UspA" evidence="2">
    <location>
        <begin position="161"/>
        <end position="276"/>
    </location>
</feature>
<sequence length="277" mass="30122">MTNAMIKDVMLRLDGTSADDARLAAAAQIAAMFDGHITGLFFNIVRDELEGGGADQAAKSKEAARQAGDTTEAMLFQRLTRLQHSANLRRFDVPGDLDMAETALLMARTADTFVALRPNDRSNEPHDLMDNLLFGTGRHLFLVPDDWTGLKPLDNAIIAWNGSRESARAVAEALPLLQVAKKVGVLVVEGERQIRADPLKANDAVQHLRHHGIDAVKYRAVGEEDDTADILIEECRSLGANLLVMGSYGHSGLHELLPGSTTTRILRIAPLPLLIAH</sequence>
<organism evidence="3 4">
    <name type="scientific">Bradyrhizobium manausense</name>
    <dbReference type="NCBI Taxonomy" id="989370"/>
    <lineage>
        <taxon>Bacteria</taxon>
        <taxon>Pseudomonadati</taxon>
        <taxon>Pseudomonadota</taxon>
        <taxon>Alphaproteobacteria</taxon>
        <taxon>Hyphomicrobiales</taxon>
        <taxon>Nitrobacteraceae</taxon>
        <taxon>Bradyrhizobium</taxon>
    </lineage>
</organism>
<reference evidence="3 4" key="1">
    <citation type="submission" date="2015-09" db="EMBL/GenBank/DDBJ databases">
        <title>Draft Genome Sequence of Bradyrhizobium manausense Strain BR 3351T, a Novel Symbiotic Nitrogen-Fixing Alphaproteobacterium Isolated from Brazilian Amazon Rain Forest.</title>
        <authorList>
            <person name="De Araujo J.L."/>
            <person name="Zilli J.E."/>
        </authorList>
    </citation>
    <scope>NUCLEOTIDE SEQUENCE [LARGE SCALE GENOMIC DNA]</scope>
    <source>
        <strain evidence="3 4">BR3351</strain>
    </source>
</reference>
<evidence type="ECO:0000313" key="4">
    <source>
        <dbReference type="Proteomes" id="UP000051936"/>
    </source>
</evidence>
<accession>A0A0R3DJ07</accession>
<dbReference type="InterPro" id="IPR006016">
    <property type="entry name" value="UspA"/>
</dbReference>
<dbReference type="PANTHER" id="PTHR46268">
    <property type="entry name" value="STRESS RESPONSE PROTEIN NHAX"/>
    <property type="match status" value="1"/>
</dbReference>
<dbReference type="STRING" id="989370.AOQ71_22890"/>
<dbReference type="PANTHER" id="PTHR46268:SF15">
    <property type="entry name" value="UNIVERSAL STRESS PROTEIN HP_0031"/>
    <property type="match status" value="1"/>
</dbReference>
<keyword evidence="4" id="KW-1185">Reference proteome</keyword>
<dbReference type="InterPro" id="IPR006015">
    <property type="entry name" value="Universal_stress_UspA"/>
</dbReference>
<evidence type="ECO:0000256" key="1">
    <source>
        <dbReference type="ARBA" id="ARBA00008791"/>
    </source>
</evidence>
<dbReference type="SUPFAM" id="SSF52402">
    <property type="entry name" value="Adenine nucleotide alpha hydrolases-like"/>
    <property type="match status" value="1"/>
</dbReference>
<dbReference type="Proteomes" id="UP000051936">
    <property type="component" value="Unassembled WGS sequence"/>
</dbReference>
<dbReference type="Gene3D" id="3.40.50.12370">
    <property type="match status" value="1"/>
</dbReference>
<dbReference type="AlphaFoldDB" id="A0A0R3DJ07"/>
<dbReference type="Pfam" id="PF00582">
    <property type="entry name" value="Usp"/>
    <property type="match status" value="1"/>
</dbReference>
<dbReference type="EMBL" id="LJYG01000094">
    <property type="protein sequence ID" value="KRQ08333.1"/>
    <property type="molecule type" value="Genomic_DNA"/>
</dbReference>
<name>A0A0R3DJ07_9BRAD</name>
<protein>
    <recommendedName>
        <fullName evidence="2">UspA domain-containing protein</fullName>
    </recommendedName>
</protein>
<proteinExistence type="inferred from homology"/>